<evidence type="ECO:0000256" key="1">
    <source>
        <dbReference type="SAM" id="Phobius"/>
    </source>
</evidence>
<accession>A0A146G474</accession>
<dbReference type="NCBIfam" id="NF038134">
    <property type="entry name" value="choice_anch_M"/>
    <property type="match status" value="1"/>
</dbReference>
<dbReference type="AlphaFoldDB" id="A0A146G474"/>
<feature type="signal peptide" evidence="2">
    <location>
        <begin position="1"/>
        <end position="26"/>
    </location>
</feature>
<dbReference type="STRING" id="690879.TSACC_2221"/>
<feature type="chain" id="PRO_5007524404" evidence="2">
    <location>
        <begin position="27"/>
        <end position="252"/>
    </location>
</feature>
<keyword evidence="5" id="KW-1185">Reference proteome</keyword>
<feature type="domain" description="Ice-binding protein C-terminal" evidence="3">
    <location>
        <begin position="223"/>
        <end position="247"/>
    </location>
</feature>
<keyword evidence="1" id="KW-1133">Transmembrane helix</keyword>
<reference evidence="5" key="1">
    <citation type="journal article" date="2017" name="Genome Announc.">
        <title>Draft Genome Sequence of Terrimicrobium sacchariphilum NM-5T, a Facultative Anaerobic Soil Bacterium of the Class Spartobacteria.</title>
        <authorList>
            <person name="Qiu Y.L."/>
            <person name="Tourlousse D.M."/>
            <person name="Matsuura N."/>
            <person name="Ohashi A."/>
            <person name="Sekiguchi Y."/>
        </authorList>
    </citation>
    <scope>NUCLEOTIDE SEQUENCE [LARGE SCALE GENOMIC DNA]</scope>
    <source>
        <strain evidence="5">NM-5</strain>
    </source>
</reference>
<dbReference type="OrthoDB" id="200437at2"/>
<gene>
    <name evidence="4" type="ORF">TSACC_2221</name>
</gene>
<sequence length="252" mass="26396">MMKYKLPLLSGLVGVGMVLSAGISEAQAIYTSGHGDLGIEYTPGETEFEAHWHIGAGAVVDGVALTEEQEFSPDALAARLGTQAAVSSSAVASALGVSTGAQVYRTGNAAYPPNVGFGLEEVGSDSEWLDGSITLTLTGWTGPGSLAVSQTIANVGTFVWFSSDASKTQNSNAWDFAVGGHQHLDWWFSEAGTYSVTFTWTGTYIGGESPVAVSGSGAYEFQAVPEPGTWALLVAALLFGMVVYRRRMLPVR</sequence>
<evidence type="ECO:0000313" key="4">
    <source>
        <dbReference type="EMBL" id="GAT31827.1"/>
    </source>
</evidence>
<keyword evidence="1" id="KW-0472">Membrane</keyword>
<dbReference type="Pfam" id="PF07589">
    <property type="entry name" value="PEP-CTERM"/>
    <property type="match status" value="1"/>
</dbReference>
<keyword evidence="2" id="KW-0732">Signal</keyword>
<dbReference type="RefSeq" id="WP_101927810.1">
    <property type="nucleotide sequence ID" value="NZ_BDCO01000002.1"/>
</dbReference>
<keyword evidence="1" id="KW-0812">Transmembrane</keyword>
<dbReference type="NCBIfam" id="TIGR02595">
    <property type="entry name" value="PEP_CTERM"/>
    <property type="match status" value="1"/>
</dbReference>
<evidence type="ECO:0000313" key="5">
    <source>
        <dbReference type="Proteomes" id="UP000076023"/>
    </source>
</evidence>
<dbReference type="Proteomes" id="UP000076023">
    <property type="component" value="Unassembled WGS sequence"/>
</dbReference>
<dbReference type="InterPro" id="IPR022435">
    <property type="entry name" value="Surface-anchored_actinobac"/>
</dbReference>
<dbReference type="InParanoid" id="A0A146G474"/>
<dbReference type="EMBL" id="BDCO01000002">
    <property type="protein sequence ID" value="GAT31827.1"/>
    <property type="molecule type" value="Genomic_DNA"/>
</dbReference>
<dbReference type="NCBIfam" id="TIGR03769">
    <property type="entry name" value="P_ac_wall_RPT"/>
    <property type="match status" value="1"/>
</dbReference>
<protein>
    <submittedName>
        <fullName evidence="4">PEP-CTERM protein-sorting domain-containing protein</fullName>
    </submittedName>
</protein>
<evidence type="ECO:0000259" key="3">
    <source>
        <dbReference type="Pfam" id="PF07589"/>
    </source>
</evidence>
<dbReference type="InterPro" id="IPR013424">
    <property type="entry name" value="Ice-binding_C"/>
</dbReference>
<feature type="transmembrane region" description="Helical" evidence="1">
    <location>
        <begin position="228"/>
        <end position="244"/>
    </location>
</feature>
<name>A0A146G474_TERSA</name>
<organism evidence="4 5">
    <name type="scientific">Terrimicrobium sacchariphilum</name>
    <dbReference type="NCBI Taxonomy" id="690879"/>
    <lineage>
        <taxon>Bacteria</taxon>
        <taxon>Pseudomonadati</taxon>
        <taxon>Verrucomicrobiota</taxon>
        <taxon>Terrimicrobiia</taxon>
        <taxon>Terrimicrobiales</taxon>
        <taxon>Terrimicrobiaceae</taxon>
        <taxon>Terrimicrobium</taxon>
    </lineage>
</organism>
<evidence type="ECO:0000256" key="2">
    <source>
        <dbReference type="SAM" id="SignalP"/>
    </source>
</evidence>
<comment type="caution">
    <text evidence="4">The sequence shown here is derived from an EMBL/GenBank/DDBJ whole genome shotgun (WGS) entry which is preliminary data.</text>
</comment>
<proteinExistence type="predicted"/>